<sequence>MHRRILVVGVEQAVDRQRLRTGGQSEHRLVHLATGRIPVMGRPEADDPAAPQVRRGTGDLGHQVDDLARIGASAFGANLGQELVDSGCPMTSTVTRTMTRTMTRWWPGH</sequence>
<evidence type="ECO:0000313" key="3">
    <source>
        <dbReference type="Proteomes" id="UP000663792"/>
    </source>
</evidence>
<dbReference type="RefSeq" id="WP_205258937.1">
    <property type="nucleotide sequence ID" value="NZ_JAERWK010000003.1"/>
</dbReference>
<protein>
    <submittedName>
        <fullName evidence="2">Uncharacterized protein</fullName>
    </submittedName>
</protein>
<accession>A0A938YDX2</accession>
<dbReference type="EMBL" id="JAERWK010000003">
    <property type="protein sequence ID" value="MBM9465978.1"/>
    <property type="molecule type" value="Genomic_DNA"/>
</dbReference>
<comment type="caution">
    <text evidence="2">The sequence shown here is derived from an EMBL/GenBank/DDBJ whole genome shotgun (WGS) entry which is preliminary data.</text>
</comment>
<evidence type="ECO:0000256" key="1">
    <source>
        <dbReference type="SAM" id="MobiDB-lite"/>
    </source>
</evidence>
<name>A0A938YDX2_9ACTN</name>
<dbReference type="Proteomes" id="UP000663792">
    <property type="component" value="Unassembled WGS sequence"/>
</dbReference>
<keyword evidence="3" id="KW-1185">Reference proteome</keyword>
<feature type="region of interest" description="Disordered" evidence="1">
    <location>
        <begin position="39"/>
        <end position="60"/>
    </location>
</feature>
<gene>
    <name evidence="2" type="ORF">JL106_01630</name>
</gene>
<organism evidence="2 3">
    <name type="scientific">Nakamurella leprariae</name>
    <dbReference type="NCBI Taxonomy" id="2803911"/>
    <lineage>
        <taxon>Bacteria</taxon>
        <taxon>Bacillati</taxon>
        <taxon>Actinomycetota</taxon>
        <taxon>Actinomycetes</taxon>
        <taxon>Nakamurellales</taxon>
        <taxon>Nakamurellaceae</taxon>
        <taxon>Nakamurella</taxon>
    </lineage>
</organism>
<dbReference type="AlphaFoldDB" id="A0A938YDX2"/>
<proteinExistence type="predicted"/>
<reference evidence="2" key="1">
    <citation type="submission" date="2021-01" db="EMBL/GenBank/DDBJ databases">
        <title>YIM 132084 draft genome.</title>
        <authorList>
            <person name="An D."/>
        </authorList>
    </citation>
    <scope>NUCLEOTIDE SEQUENCE</scope>
    <source>
        <strain evidence="2">YIM 132084</strain>
    </source>
</reference>
<evidence type="ECO:0000313" key="2">
    <source>
        <dbReference type="EMBL" id="MBM9465978.1"/>
    </source>
</evidence>